<dbReference type="EMBL" id="JACAPU010000033">
    <property type="protein sequence ID" value="NWB49812.1"/>
    <property type="molecule type" value="Genomic_DNA"/>
</dbReference>
<gene>
    <name evidence="2" type="ORF">HX829_25330</name>
</gene>
<name>A0A7Y8BN64_9PSED</name>
<dbReference type="RefSeq" id="WP_100942333.1">
    <property type="nucleotide sequence ID" value="NZ_JACAPU010000033.1"/>
</dbReference>
<feature type="chain" id="PRO_5031200473" evidence="1">
    <location>
        <begin position="27"/>
        <end position="151"/>
    </location>
</feature>
<proteinExistence type="predicted"/>
<keyword evidence="2" id="KW-0645">Protease</keyword>
<accession>A0A7Y8BN64</accession>
<organism evidence="2 3">
    <name type="scientific">Pseudomonas gingeri</name>
    <dbReference type="NCBI Taxonomy" id="117681"/>
    <lineage>
        <taxon>Bacteria</taxon>
        <taxon>Pseudomonadati</taxon>
        <taxon>Pseudomonadota</taxon>
        <taxon>Gammaproteobacteria</taxon>
        <taxon>Pseudomonadales</taxon>
        <taxon>Pseudomonadaceae</taxon>
        <taxon>Pseudomonas</taxon>
    </lineage>
</organism>
<keyword evidence="2" id="KW-0378">Hydrolase</keyword>
<dbReference type="GO" id="GO:0004180">
    <property type="term" value="F:carboxypeptidase activity"/>
    <property type="evidence" value="ECO:0007669"/>
    <property type="project" value="UniProtKB-KW"/>
</dbReference>
<evidence type="ECO:0000256" key="1">
    <source>
        <dbReference type="SAM" id="SignalP"/>
    </source>
</evidence>
<keyword evidence="2" id="KW-0121">Carboxypeptidase</keyword>
<evidence type="ECO:0000313" key="2">
    <source>
        <dbReference type="EMBL" id="NWB49812.1"/>
    </source>
</evidence>
<dbReference type="Proteomes" id="UP000582981">
    <property type="component" value="Unassembled WGS sequence"/>
</dbReference>
<sequence length="151" mass="16148">MISIRALLLCTLPGLVLLGVSPTVRAAGESEPINQEAVQLSPQTQNGVSYLVGGIGQDETQALQQTRGYNLHIVATVGPKGEYVPDADITINKAGGESVLSLTQVGPMLYVKLPAGKYEIVSHRNGRENRQSIVLNGEAGQTVNVNWRDEQ</sequence>
<evidence type="ECO:0000313" key="3">
    <source>
        <dbReference type="Proteomes" id="UP000582981"/>
    </source>
</evidence>
<comment type="caution">
    <text evidence="2">The sequence shown here is derived from an EMBL/GenBank/DDBJ whole genome shotgun (WGS) entry which is preliminary data.</text>
</comment>
<keyword evidence="1" id="KW-0732">Signal</keyword>
<feature type="signal peptide" evidence="1">
    <location>
        <begin position="1"/>
        <end position="26"/>
    </location>
</feature>
<protein>
    <submittedName>
        <fullName evidence="2">Carboxypeptidase regulatory-like domain-containing protein</fullName>
    </submittedName>
</protein>
<reference evidence="2 3" key="1">
    <citation type="submission" date="2020-04" db="EMBL/GenBank/DDBJ databases">
        <title>Molecular characterization of pseudomonads from Agaricus bisporus reveal novel blotch 2 pathogens in Western Europe.</title>
        <authorList>
            <person name="Taparia T."/>
            <person name="Krijger M."/>
            <person name="Haynes E."/>
            <person name="Elpinstone J.G."/>
            <person name="Noble R."/>
            <person name="Van Der Wolf J."/>
        </authorList>
    </citation>
    <scope>NUCLEOTIDE SEQUENCE [LARGE SCALE GENOMIC DNA]</scope>
    <source>
        <strain evidence="2 3">F1001</strain>
    </source>
</reference>
<dbReference type="AlphaFoldDB" id="A0A7Y8BN64"/>